<proteinExistence type="predicted"/>
<organism evidence="1 2">
    <name type="scientific">Aliarcobacter cryaerophilus</name>
    <dbReference type="NCBI Taxonomy" id="28198"/>
    <lineage>
        <taxon>Bacteria</taxon>
        <taxon>Pseudomonadati</taxon>
        <taxon>Campylobacterota</taxon>
        <taxon>Epsilonproteobacteria</taxon>
        <taxon>Campylobacterales</taxon>
        <taxon>Arcobacteraceae</taxon>
        <taxon>Aliarcobacter</taxon>
    </lineage>
</organism>
<evidence type="ECO:0000313" key="1">
    <source>
        <dbReference type="EMBL" id="PRM93726.1"/>
    </source>
</evidence>
<gene>
    <name evidence="1" type="ORF">CJ673_09645</name>
</gene>
<dbReference type="Proteomes" id="UP000238281">
    <property type="component" value="Unassembled WGS sequence"/>
</dbReference>
<evidence type="ECO:0000313" key="2">
    <source>
        <dbReference type="Proteomes" id="UP000238281"/>
    </source>
</evidence>
<protein>
    <submittedName>
        <fullName evidence="1">Uncharacterized protein</fullName>
    </submittedName>
</protein>
<reference evidence="1 2" key="1">
    <citation type="submission" date="2017-09" db="EMBL/GenBank/DDBJ databases">
        <title>Reassesment of A. cryaerophilus.</title>
        <authorList>
            <person name="Perez-Cataluna A."/>
            <person name="Collado L."/>
            <person name="Salgado O."/>
            <person name="Lefinanco V."/>
            <person name="Figueras M.J."/>
        </authorList>
    </citation>
    <scope>NUCLEOTIDE SEQUENCE [LARGE SCALE GENOMIC DNA]</scope>
    <source>
        <strain evidence="1 2">LMG 10210</strain>
    </source>
</reference>
<dbReference type="EMBL" id="NXGE01000007">
    <property type="protein sequence ID" value="PRM93726.1"/>
    <property type="molecule type" value="Genomic_DNA"/>
</dbReference>
<sequence length="80" mass="9660">MSHTEFYEIKKLILEQREKLEKLELLIPEKFDISFIVKKTGLTRQGIRKKLLIKFKPEVDFWMEGDKIYMSQKVALQMIK</sequence>
<name>A0A2S9T4H7_9BACT</name>
<accession>A0A2S9T4H7</accession>
<dbReference type="AlphaFoldDB" id="A0A2S9T4H7"/>
<dbReference type="RefSeq" id="WP_105915974.1">
    <property type="nucleotide sequence ID" value="NZ_NXGE01000007.1"/>
</dbReference>
<comment type="caution">
    <text evidence="1">The sequence shown here is derived from an EMBL/GenBank/DDBJ whole genome shotgun (WGS) entry which is preliminary data.</text>
</comment>